<dbReference type="PANTHER" id="PTHR43798:SF29">
    <property type="entry name" value="AB HYDROLASE-1 DOMAIN-CONTAINING PROTEIN"/>
    <property type="match status" value="1"/>
</dbReference>
<feature type="domain" description="AB hydrolase-1" evidence="1">
    <location>
        <begin position="37"/>
        <end position="220"/>
    </location>
</feature>
<gene>
    <name evidence="2" type="ORF">J2T09_004319</name>
</gene>
<name>A0ABT9PYH5_9HYPH</name>
<dbReference type="InterPro" id="IPR050266">
    <property type="entry name" value="AB_hydrolase_sf"/>
</dbReference>
<dbReference type="Pfam" id="PF12697">
    <property type="entry name" value="Abhydrolase_6"/>
    <property type="match status" value="1"/>
</dbReference>
<dbReference type="Gene3D" id="3.40.50.1820">
    <property type="entry name" value="alpha/beta hydrolase"/>
    <property type="match status" value="1"/>
</dbReference>
<sequence length="235" mass="25502">MTLLMIPGFMLDADLWRDVEPALAPWGPVTHAVATEGDTLAEMAQSILKNAPPTFTLVGFSMGGYVAREILRQAPDRVEALILIATSARGDSEIQVKRKQALAGQPDGITFKGLSSVAVASSLHPDNAGRTDLIMRIQEMGQRFGGTVFRRQSLLDRRDERGELGTITCPTLVIAGDEDRLRSREEALELHEGIAGSAFAVIEKTGHMVPMEAPEKLAEVMSGWLARRQNGPITT</sequence>
<protein>
    <submittedName>
        <fullName evidence="2">Pimeloyl-ACP methyl ester carboxylesterase</fullName>
    </submittedName>
</protein>
<dbReference type="SUPFAM" id="SSF53474">
    <property type="entry name" value="alpha/beta-Hydrolases"/>
    <property type="match status" value="1"/>
</dbReference>
<keyword evidence="3" id="KW-1185">Reference proteome</keyword>
<evidence type="ECO:0000313" key="2">
    <source>
        <dbReference type="EMBL" id="MDP9839543.1"/>
    </source>
</evidence>
<dbReference type="EMBL" id="JAUSRF010000017">
    <property type="protein sequence ID" value="MDP9839543.1"/>
    <property type="molecule type" value="Genomic_DNA"/>
</dbReference>
<reference evidence="2 3" key="1">
    <citation type="submission" date="2023-07" db="EMBL/GenBank/DDBJ databases">
        <title>Sorghum-associated microbial communities from plants grown in Nebraska, USA.</title>
        <authorList>
            <person name="Schachtman D."/>
        </authorList>
    </citation>
    <scope>NUCLEOTIDE SEQUENCE [LARGE SCALE GENOMIC DNA]</scope>
    <source>
        <strain evidence="2 3">DS1307</strain>
    </source>
</reference>
<dbReference type="RefSeq" id="WP_306838237.1">
    <property type="nucleotide sequence ID" value="NZ_JAUSRF010000017.1"/>
</dbReference>
<proteinExistence type="predicted"/>
<dbReference type="InterPro" id="IPR029058">
    <property type="entry name" value="AB_hydrolase_fold"/>
</dbReference>
<organism evidence="2 3">
    <name type="scientific">Neorhizobium huautlense</name>
    <dbReference type="NCBI Taxonomy" id="67774"/>
    <lineage>
        <taxon>Bacteria</taxon>
        <taxon>Pseudomonadati</taxon>
        <taxon>Pseudomonadota</taxon>
        <taxon>Alphaproteobacteria</taxon>
        <taxon>Hyphomicrobiales</taxon>
        <taxon>Rhizobiaceae</taxon>
        <taxon>Rhizobium/Agrobacterium group</taxon>
        <taxon>Neorhizobium</taxon>
    </lineage>
</organism>
<evidence type="ECO:0000259" key="1">
    <source>
        <dbReference type="Pfam" id="PF12697"/>
    </source>
</evidence>
<evidence type="ECO:0000313" key="3">
    <source>
        <dbReference type="Proteomes" id="UP001241472"/>
    </source>
</evidence>
<accession>A0ABT9PYH5</accession>
<comment type="caution">
    <text evidence="2">The sequence shown here is derived from an EMBL/GenBank/DDBJ whole genome shotgun (WGS) entry which is preliminary data.</text>
</comment>
<dbReference type="Proteomes" id="UP001241472">
    <property type="component" value="Unassembled WGS sequence"/>
</dbReference>
<dbReference type="InterPro" id="IPR000073">
    <property type="entry name" value="AB_hydrolase_1"/>
</dbReference>
<dbReference type="PRINTS" id="PR00111">
    <property type="entry name" value="ABHYDROLASE"/>
</dbReference>
<dbReference type="PANTHER" id="PTHR43798">
    <property type="entry name" value="MONOACYLGLYCEROL LIPASE"/>
    <property type="match status" value="1"/>
</dbReference>